<evidence type="ECO:0000256" key="1">
    <source>
        <dbReference type="ARBA" id="ARBA00022723"/>
    </source>
</evidence>
<reference evidence="7" key="1">
    <citation type="submission" date="2020-11" db="EMBL/GenBank/DDBJ databases">
        <authorList>
            <person name="Tran Van P."/>
        </authorList>
    </citation>
    <scope>NUCLEOTIDE SEQUENCE</scope>
</reference>
<dbReference type="Gene3D" id="3.30.160.60">
    <property type="entry name" value="Classic Zinc Finger"/>
    <property type="match status" value="3"/>
</dbReference>
<keyword evidence="2" id="KW-0677">Repeat</keyword>
<dbReference type="OrthoDB" id="9368434at2759"/>
<feature type="compositionally biased region" description="Low complexity" evidence="6">
    <location>
        <begin position="27"/>
        <end position="39"/>
    </location>
</feature>
<gene>
    <name evidence="7" type="ORF">CTOB1V02_LOCUS715</name>
</gene>
<evidence type="ECO:0000256" key="4">
    <source>
        <dbReference type="ARBA" id="ARBA00022833"/>
    </source>
</evidence>
<keyword evidence="1" id="KW-0479">Metal-binding</keyword>
<dbReference type="SUPFAM" id="SSF57667">
    <property type="entry name" value="beta-beta-alpha zinc fingers"/>
    <property type="match status" value="2"/>
</dbReference>
<keyword evidence="3" id="KW-0863">Zinc-finger</keyword>
<dbReference type="PANTHER" id="PTHR23235">
    <property type="entry name" value="KRUEPPEL-LIKE TRANSCRIPTION FACTOR"/>
    <property type="match status" value="1"/>
</dbReference>
<evidence type="ECO:0000256" key="3">
    <source>
        <dbReference type="ARBA" id="ARBA00022771"/>
    </source>
</evidence>
<evidence type="ECO:0000313" key="7">
    <source>
        <dbReference type="EMBL" id="CAD7222716.1"/>
    </source>
</evidence>
<dbReference type="FunFam" id="3.30.160.60:FF:000112">
    <property type="entry name" value="Mds1 and evi1 complex locus protein"/>
    <property type="match status" value="1"/>
</dbReference>
<dbReference type="PANTHER" id="PTHR23235:SF142">
    <property type="entry name" value="ZINC FINGER PROTEIN 384"/>
    <property type="match status" value="1"/>
</dbReference>
<feature type="compositionally biased region" description="Acidic residues" evidence="6">
    <location>
        <begin position="275"/>
        <end position="293"/>
    </location>
</feature>
<keyword evidence="5" id="KW-0539">Nucleus</keyword>
<evidence type="ECO:0000256" key="2">
    <source>
        <dbReference type="ARBA" id="ARBA00022737"/>
    </source>
</evidence>
<dbReference type="GO" id="GO:0008270">
    <property type="term" value="F:zinc ion binding"/>
    <property type="evidence" value="ECO:0007669"/>
    <property type="project" value="UniProtKB-KW"/>
</dbReference>
<feature type="region of interest" description="Disordered" evidence="6">
    <location>
        <begin position="1"/>
        <end position="43"/>
    </location>
</feature>
<accession>A0A7R8W1U1</accession>
<dbReference type="GO" id="GO:0000978">
    <property type="term" value="F:RNA polymerase II cis-regulatory region sequence-specific DNA binding"/>
    <property type="evidence" value="ECO:0007669"/>
    <property type="project" value="TreeGrafter"/>
</dbReference>
<sequence length="357" mass="39962">MSLKSKPSPPPLAMSPVPQFGPMICASSSSTSQTPPLSLVAATAPSFELGSHSHTPPPPALPSEHALRMPTFNPLQHRLQLSSCADYKDPYPATRLLQSIKSSSAEKPDLSPPPLGNKPLDLTFRPLLDPLAFARSLPFPPQLLHRSFFLQQRGFPFYQFATAAGHPPSLPQHNPRMTCLAAEKYEKYACKFCGKVFPRSANLTRHLRTHTGEQPYKCNYCDRSFSISSNLQRHVRNIHNKERPFRCPRCERTFGQQTNLERHVRKHDQFCTENLSDEGNETQPEDDVEEEENYALRSASSSSAAGPLRIFKRSRESVRSQPPAVNSAAKAHMAAEVSQKSQKFFRPFVNSSDEEDP</sequence>
<dbReference type="FunFam" id="3.30.160.60:FF:000929">
    <property type="entry name" value="Uncharacterized protein, isoform B"/>
    <property type="match status" value="1"/>
</dbReference>
<organism evidence="7">
    <name type="scientific">Cyprideis torosa</name>
    <dbReference type="NCBI Taxonomy" id="163714"/>
    <lineage>
        <taxon>Eukaryota</taxon>
        <taxon>Metazoa</taxon>
        <taxon>Ecdysozoa</taxon>
        <taxon>Arthropoda</taxon>
        <taxon>Crustacea</taxon>
        <taxon>Oligostraca</taxon>
        <taxon>Ostracoda</taxon>
        <taxon>Podocopa</taxon>
        <taxon>Podocopida</taxon>
        <taxon>Cytherocopina</taxon>
        <taxon>Cytheroidea</taxon>
        <taxon>Cytherideidae</taxon>
        <taxon>Cyprideis</taxon>
    </lineage>
</organism>
<proteinExistence type="predicted"/>
<dbReference type="InterPro" id="IPR036236">
    <property type="entry name" value="Znf_C2H2_sf"/>
</dbReference>
<dbReference type="SMART" id="SM00355">
    <property type="entry name" value="ZnF_C2H2"/>
    <property type="match status" value="3"/>
</dbReference>
<dbReference type="InterPro" id="IPR013087">
    <property type="entry name" value="Znf_C2H2_type"/>
</dbReference>
<dbReference type="FunFam" id="3.30.160.60:FF:000159">
    <property type="entry name" value="Mds1 and evi1 complex locus protein"/>
    <property type="match status" value="1"/>
</dbReference>
<feature type="region of interest" description="Disordered" evidence="6">
    <location>
        <begin position="272"/>
        <end position="357"/>
    </location>
</feature>
<dbReference type="Pfam" id="PF00096">
    <property type="entry name" value="zf-C2H2"/>
    <property type="match status" value="3"/>
</dbReference>
<dbReference type="AlphaFoldDB" id="A0A7R8W1U1"/>
<dbReference type="GO" id="GO:0000981">
    <property type="term" value="F:DNA-binding transcription factor activity, RNA polymerase II-specific"/>
    <property type="evidence" value="ECO:0007669"/>
    <property type="project" value="TreeGrafter"/>
</dbReference>
<evidence type="ECO:0000256" key="6">
    <source>
        <dbReference type="SAM" id="MobiDB-lite"/>
    </source>
</evidence>
<evidence type="ECO:0000256" key="5">
    <source>
        <dbReference type="ARBA" id="ARBA00023242"/>
    </source>
</evidence>
<name>A0A7R8W1U1_9CRUS</name>
<dbReference type="PROSITE" id="PS00028">
    <property type="entry name" value="ZINC_FINGER_C2H2_1"/>
    <property type="match status" value="3"/>
</dbReference>
<protein>
    <submittedName>
        <fullName evidence="7">Uncharacterized protein</fullName>
    </submittedName>
</protein>
<dbReference type="PROSITE" id="PS50157">
    <property type="entry name" value="ZINC_FINGER_C2H2_2"/>
    <property type="match status" value="3"/>
</dbReference>
<keyword evidence="4" id="KW-0862">Zinc</keyword>
<dbReference type="EMBL" id="OB660095">
    <property type="protein sequence ID" value="CAD7222716.1"/>
    <property type="molecule type" value="Genomic_DNA"/>
</dbReference>